<dbReference type="EMBL" id="OX459950">
    <property type="protein sequence ID" value="CAI9156685.1"/>
    <property type="molecule type" value="Genomic_DNA"/>
</dbReference>
<name>A0ABN8Y516_RANTA</name>
<reference evidence="2" key="1">
    <citation type="submission" date="2023-04" db="EMBL/GenBank/DDBJ databases">
        <authorList>
            <consortium name="ELIXIR-Norway"/>
        </authorList>
    </citation>
    <scope>NUCLEOTIDE SEQUENCE [LARGE SCALE GENOMIC DNA]</scope>
</reference>
<feature type="region of interest" description="Disordered" evidence="1">
    <location>
        <begin position="1"/>
        <end position="51"/>
    </location>
</feature>
<proteinExistence type="predicted"/>
<feature type="region of interest" description="Disordered" evidence="1">
    <location>
        <begin position="113"/>
        <end position="214"/>
    </location>
</feature>
<gene>
    <name evidence="2" type="ORF">MRATA1EN1_LOCUS5647</name>
</gene>
<accession>A0ABN8Y516</accession>
<dbReference type="Proteomes" id="UP001176941">
    <property type="component" value="Chromosome 14"/>
</dbReference>
<evidence type="ECO:0000256" key="1">
    <source>
        <dbReference type="SAM" id="MobiDB-lite"/>
    </source>
</evidence>
<sequence length="214" mass="22323">MGYTEGPASAADTARPLQPWHPIHLSPKLTAPATGAACGQQPRGCRAPPVNPSPPPRLLLLWGLPERHPSGHQWGDTVLVARIQSSHTTAPTSGPSLLTTVLLTRVPNGVPGGEGAPALWSPELSIDTPESWPVAGAGPESPVPRGAAASEPPGRLVAGRPQELGHGQHPRPVREPESLGHGWARQRDPEAQGPADQLLCKNRTGPGNSRPPSL</sequence>
<evidence type="ECO:0000313" key="3">
    <source>
        <dbReference type="Proteomes" id="UP001176941"/>
    </source>
</evidence>
<organism evidence="2 3">
    <name type="scientific">Rangifer tarandus platyrhynchus</name>
    <name type="common">Svalbard reindeer</name>
    <dbReference type="NCBI Taxonomy" id="3082113"/>
    <lineage>
        <taxon>Eukaryota</taxon>
        <taxon>Metazoa</taxon>
        <taxon>Chordata</taxon>
        <taxon>Craniata</taxon>
        <taxon>Vertebrata</taxon>
        <taxon>Euteleostomi</taxon>
        <taxon>Mammalia</taxon>
        <taxon>Eutheria</taxon>
        <taxon>Laurasiatheria</taxon>
        <taxon>Artiodactyla</taxon>
        <taxon>Ruminantia</taxon>
        <taxon>Pecora</taxon>
        <taxon>Cervidae</taxon>
        <taxon>Odocoileinae</taxon>
        <taxon>Rangifer</taxon>
    </lineage>
</organism>
<feature type="compositionally biased region" description="Polar residues" evidence="1">
    <location>
        <begin position="205"/>
        <end position="214"/>
    </location>
</feature>
<keyword evidence="3" id="KW-1185">Reference proteome</keyword>
<evidence type="ECO:0000313" key="2">
    <source>
        <dbReference type="EMBL" id="CAI9156685.1"/>
    </source>
</evidence>
<protein>
    <submittedName>
        <fullName evidence="2">Uncharacterized protein</fullName>
    </submittedName>
</protein>